<dbReference type="PANTHER" id="PTHR23329">
    <property type="entry name" value="TUFTELIN-INTERACTING PROTEIN 11-RELATED"/>
    <property type="match status" value="1"/>
</dbReference>
<feature type="compositionally biased region" description="Basic and acidic residues" evidence="2">
    <location>
        <begin position="662"/>
        <end position="676"/>
    </location>
</feature>
<dbReference type="GO" id="GO:0000390">
    <property type="term" value="P:spliceosomal complex disassembly"/>
    <property type="evidence" value="ECO:0007669"/>
    <property type="project" value="InterPro"/>
</dbReference>
<evidence type="ECO:0000256" key="1">
    <source>
        <dbReference type="ARBA" id="ARBA00010900"/>
    </source>
</evidence>
<dbReference type="SMART" id="SM00443">
    <property type="entry name" value="G_patch"/>
    <property type="match status" value="1"/>
</dbReference>
<dbReference type="EMBL" id="AZGZ01000003">
    <property type="protein sequence ID" value="KZZ96323.1"/>
    <property type="molecule type" value="Genomic_DNA"/>
</dbReference>
<feature type="compositionally biased region" description="Low complexity" evidence="2">
    <location>
        <begin position="156"/>
        <end position="167"/>
    </location>
</feature>
<feature type="region of interest" description="Disordered" evidence="2">
    <location>
        <begin position="654"/>
        <end position="679"/>
    </location>
</feature>
<evidence type="ECO:0000313" key="4">
    <source>
        <dbReference type="EMBL" id="KZZ96323.1"/>
    </source>
</evidence>
<protein>
    <submittedName>
        <fullName evidence="4">G-patch domain-containing protein</fullName>
    </submittedName>
</protein>
<dbReference type="InterPro" id="IPR045211">
    <property type="entry name" value="TFP11/STIP/Ntr1"/>
</dbReference>
<gene>
    <name evidence="4" type="ORF">AAP_01096</name>
</gene>
<comment type="similarity">
    <text evidence="1">Belongs to the TFP11/STIP family.</text>
</comment>
<feature type="domain" description="G-patch" evidence="3">
    <location>
        <begin position="71"/>
        <end position="117"/>
    </location>
</feature>
<keyword evidence="5" id="KW-1185">Reference proteome</keyword>
<dbReference type="Pfam" id="PF07842">
    <property type="entry name" value="GCFC"/>
    <property type="match status" value="1"/>
</dbReference>
<dbReference type="OrthoDB" id="4204697at2759"/>
<reference evidence="4 5" key="1">
    <citation type="journal article" date="2016" name="Genome Biol. Evol.">
        <title>Divergent and convergent evolution of fungal pathogenicity.</title>
        <authorList>
            <person name="Shang Y."/>
            <person name="Xiao G."/>
            <person name="Zheng P."/>
            <person name="Cen K."/>
            <person name="Zhan S."/>
            <person name="Wang C."/>
        </authorList>
    </citation>
    <scope>NUCLEOTIDE SEQUENCE [LARGE SCALE GENOMIC DNA]</scope>
    <source>
        <strain evidence="4 5">ARSEF 7405</strain>
    </source>
</reference>
<dbReference type="Proteomes" id="UP000242877">
    <property type="component" value="Unassembled WGS sequence"/>
</dbReference>
<dbReference type="VEuPathDB" id="FungiDB:AAP_01096"/>
<dbReference type="Pfam" id="PF01585">
    <property type="entry name" value="G-patch"/>
    <property type="match status" value="1"/>
</dbReference>
<organism evidence="4 5">
    <name type="scientific">Ascosphaera apis ARSEF 7405</name>
    <dbReference type="NCBI Taxonomy" id="392613"/>
    <lineage>
        <taxon>Eukaryota</taxon>
        <taxon>Fungi</taxon>
        <taxon>Dikarya</taxon>
        <taxon>Ascomycota</taxon>
        <taxon>Pezizomycotina</taxon>
        <taxon>Eurotiomycetes</taxon>
        <taxon>Eurotiomycetidae</taxon>
        <taxon>Onygenales</taxon>
        <taxon>Ascosphaeraceae</taxon>
        <taxon>Ascosphaera</taxon>
    </lineage>
</organism>
<evidence type="ECO:0000313" key="5">
    <source>
        <dbReference type="Proteomes" id="UP000242877"/>
    </source>
</evidence>
<dbReference type="InterPro" id="IPR000467">
    <property type="entry name" value="G_patch_dom"/>
</dbReference>
<name>A0A162IP84_9EURO</name>
<evidence type="ECO:0000259" key="3">
    <source>
        <dbReference type="PROSITE" id="PS50174"/>
    </source>
</evidence>
<feature type="compositionally biased region" description="Basic and acidic residues" evidence="2">
    <location>
        <begin position="122"/>
        <end position="146"/>
    </location>
</feature>
<comment type="caution">
    <text evidence="4">The sequence shown here is derived from an EMBL/GenBank/DDBJ whole genome shotgun (WGS) entry which is preliminary data.</text>
</comment>
<dbReference type="PANTHER" id="PTHR23329:SF1">
    <property type="entry name" value="TUFTELIN-INTERACTING PROTEIN 11"/>
    <property type="match status" value="1"/>
</dbReference>
<dbReference type="AlphaFoldDB" id="A0A162IP84"/>
<feature type="region of interest" description="Disordered" evidence="2">
    <location>
        <begin position="1"/>
        <end position="70"/>
    </location>
</feature>
<sequence>MESPSYKRKYDDMSSSEEEEDAKPSFGFRGFQAPAASRSPSPPARMGFGGRQPWKNRQSQGQKPAAGLNAPNSFAAKMMAKMGYVQGQGLGAQGQGIVNPVESVARPTKAGLGAVKEMTKQQKEEAKREAAKRGEVFETSSDEERQKRARRKAERAAAGKAGAAVPRPAKPKFRTAREIEEEAQGLEVPNVLKSLIDATGKEHKVLTSTAGLMQPVGFVSADESEAYKIAQRARHDLEAFADEWRALTDRKSFVEAEETQIIEQIDLQKTKYEQVQALTAAVNSLQIDDDEVVVTSGKWEDLTSKLETIEATYSHFKAEYRLHEAAVAAVHPLFKDCLDGWEPFANPSYMVDYLRRLQPVFQPPKSEFNEEDGTMRRKQATSPYETMIYTLWLPKIRSLLMNEWDVHDPAPAISLIEAWKDIIPDFVLSNILDQVVVPKLTEAIKAWKPRSSKRRGTTESSFPWWLFDWLRYLDDRHTNPKAPTGLLSDAKRKFRVVLDSWDISRGLVPGVDLWKEALGSEFDNALQNYLLPRLARHLSHHFEVNPQDQDLTALENVLKWQGYFKPTTLGLLLVAEFFPKWLAILHLWLTSDPNYEEVGQWFSWWKTQIPEAINEVDDVADEWHRGLELMNQALDLGEKAATDLPVPVNHHARDYKHKRRHEHWDKTKGREKEPPKSRPVQIAEPTFKDIVEEWCSDEGILFMPLREAHVQSGLPLFRLTASATGKGGVLIYIKGDVVWAQNKKSKDVWEPMGLDNALLQRAEGK</sequence>
<dbReference type="GO" id="GO:0071008">
    <property type="term" value="C:U2-type post-mRNA release spliceosomal complex"/>
    <property type="evidence" value="ECO:0007669"/>
    <property type="project" value="TreeGrafter"/>
</dbReference>
<dbReference type="InterPro" id="IPR022783">
    <property type="entry name" value="GCFC_dom"/>
</dbReference>
<feature type="region of interest" description="Disordered" evidence="2">
    <location>
        <begin position="122"/>
        <end position="170"/>
    </location>
</feature>
<evidence type="ECO:0000256" key="2">
    <source>
        <dbReference type="SAM" id="MobiDB-lite"/>
    </source>
</evidence>
<dbReference type="PROSITE" id="PS50174">
    <property type="entry name" value="G_PATCH"/>
    <property type="match status" value="1"/>
</dbReference>
<proteinExistence type="inferred from homology"/>
<dbReference type="GO" id="GO:0003676">
    <property type="term" value="F:nucleic acid binding"/>
    <property type="evidence" value="ECO:0007669"/>
    <property type="project" value="InterPro"/>
</dbReference>
<accession>A0A162IP84</accession>